<dbReference type="EMBL" id="JAJJMB010008074">
    <property type="protein sequence ID" value="KAI3925570.1"/>
    <property type="molecule type" value="Genomic_DNA"/>
</dbReference>
<evidence type="ECO:0000313" key="1">
    <source>
        <dbReference type="EMBL" id="KAI3925570.1"/>
    </source>
</evidence>
<sequence>MASFPSPTTLSLNHLLSFVSTKLDSEKFLVWKKKIDPLLLSQDLYKYVDPDVPIPSRTIASENNTQVPNPSYIEWQSMDNLLISFLQATFTAPTLSQTPSFPTSRTLYSHLGSSFASQVNARTHQLTIQLQTIQRGSQTINEYISQIKSIFDALANTSSPISDSTLVLNTLRGLGPDYDPFITAI</sequence>
<dbReference type="PANTHER" id="PTHR47481">
    <property type="match status" value="1"/>
</dbReference>
<dbReference type="Pfam" id="PF14223">
    <property type="entry name" value="Retrotran_gag_2"/>
    <property type="match status" value="1"/>
</dbReference>
<dbReference type="PANTHER" id="PTHR47481:SF31">
    <property type="entry name" value="OS01G0873500 PROTEIN"/>
    <property type="match status" value="1"/>
</dbReference>
<gene>
    <name evidence="1" type="ORF">MKW98_001424</name>
</gene>
<protein>
    <submittedName>
        <fullName evidence="1">Uncharacterized protein</fullName>
    </submittedName>
</protein>
<organism evidence="1 2">
    <name type="scientific">Papaver atlanticum</name>
    <dbReference type="NCBI Taxonomy" id="357466"/>
    <lineage>
        <taxon>Eukaryota</taxon>
        <taxon>Viridiplantae</taxon>
        <taxon>Streptophyta</taxon>
        <taxon>Embryophyta</taxon>
        <taxon>Tracheophyta</taxon>
        <taxon>Spermatophyta</taxon>
        <taxon>Magnoliopsida</taxon>
        <taxon>Ranunculales</taxon>
        <taxon>Papaveraceae</taxon>
        <taxon>Papaveroideae</taxon>
        <taxon>Papaver</taxon>
    </lineage>
</organism>
<keyword evidence="2" id="KW-1185">Reference proteome</keyword>
<dbReference type="AlphaFoldDB" id="A0AAD4SXS5"/>
<reference evidence="1" key="1">
    <citation type="submission" date="2022-04" db="EMBL/GenBank/DDBJ databases">
        <title>A functionally conserved STORR gene fusion in Papaver species that diverged 16.8 million years ago.</title>
        <authorList>
            <person name="Catania T."/>
        </authorList>
    </citation>
    <scope>NUCLEOTIDE SEQUENCE</scope>
    <source>
        <strain evidence="1">S-188037</strain>
    </source>
</reference>
<dbReference type="Proteomes" id="UP001202328">
    <property type="component" value="Unassembled WGS sequence"/>
</dbReference>
<proteinExistence type="predicted"/>
<name>A0AAD4SXS5_9MAGN</name>
<evidence type="ECO:0000313" key="2">
    <source>
        <dbReference type="Proteomes" id="UP001202328"/>
    </source>
</evidence>
<comment type="caution">
    <text evidence="1">The sequence shown here is derived from an EMBL/GenBank/DDBJ whole genome shotgun (WGS) entry which is preliminary data.</text>
</comment>
<accession>A0AAD4SXS5</accession>